<comment type="caution">
    <text evidence="1">The sequence shown here is derived from an EMBL/GenBank/DDBJ whole genome shotgun (WGS) entry which is preliminary data.</text>
</comment>
<organism evidence="1">
    <name type="scientific">Zea mays</name>
    <name type="common">Maize</name>
    <dbReference type="NCBI Taxonomy" id="4577"/>
    <lineage>
        <taxon>Eukaryota</taxon>
        <taxon>Viridiplantae</taxon>
        <taxon>Streptophyta</taxon>
        <taxon>Embryophyta</taxon>
        <taxon>Tracheophyta</taxon>
        <taxon>Spermatophyta</taxon>
        <taxon>Magnoliopsida</taxon>
        <taxon>Liliopsida</taxon>
        <taxon>Poales</taxon>
        <taxon>Poaceae</taxon>
        <taxon>PACMAD clade</taxon>
        <taxon>Panicoideae</taxon>
        <taxon>Andropogonodae</taxon>
        <taxon>Andropogoneae</taxon>
        <taxon>Tripsacinae</taxon>
        <taxon>Zea</taxon>
    </lineage>
</organism>
<dbReference type="Proteomes" id="UP000251960">
    <property type="component" value="Chromosome 4"/>
</dbReference>
<name>A0A3L6F0K8_MAIZE</name>
<sequence>MLPYFVFYIVFSNMQLKNQLWIS</sequence>
<evidence type="ECO:0000313" key="1">
    <source>
        <dbReference type="EMBL" id="PWZ26559.1"/>
    </source>
</evidence>
<dbReference type="AlphaFoldDB" id="A0A3L6F0K8"/>
<protein>
    <submittedName>
        <fullName evidence="1">Uncharacterized protein</fullName>
    </submittedName>
</protein>
<gene>
    <name evidence="1" type="ORF">Zm00014a_002154</name>
</gene>
<accession>A0A3L6F0K8</accession>
<proteinExistence type="predicted"/>
<reference evidence="1" key="1">
    <citation type="journal article" date="2018" name="Nat. Genet.">
        <title>Extensive intraspecific gene order and gene structural variations between Mo17 and other maize genomes.</title>
        <authorList>
            <person name="Sun S."/>
            <person name="Zhou Y."/>
            <person name="Chen J."/>
            <person name="Shi J."/>
            <person name="Zhao H."/>
            <person name="Zhao H."/>
            <person name="Song W."/>
            <person name="Zhang M."/>
            <person name="Cui Y."/>
            <person name="Dong X."/>
            <person name="Liu H."/>
            <person name="Ma X."/>
            <person name="Jiao Y."/>
            <person name="Wang B."/>
            <person name="Wei X."/>
            <person name="Stein J.C."/>
            <person name="Glaubitz J.C."/>
            <person name="Lu F."/>
            <person name="Yu G."/>
            <person name="Liang C."/>
            <person name="Fengler K."/>
            <person name="Li B."/>
            <person name="Rafalski A."/>
            <person name="Schnable P.S."/>
            <person name="Ware D.H."/>
            <person name="Buckler E.S."/>
            <person name="Lai J."/>
        </authorList>
    </citation>
    <scope>NUCLEOTIDE SEQUENCE [LARGE SCALE GENOMIC DNA]</scope>
    <source>
        <tissue evidence="1">Seedling</tissue>
    </source>
</reference>
<dbReference type="EMBL" id="NCVQ01000005">
    <property type="protein sequence ID" value="PWZ26559.1"/>
    <property type="molecule type" value="Genomic_DNA"/>
</dbReference>